<sequence>MGNKESYDQMLEAAKSLTQDQIKKPLIPVGTYIQEAEDLFVWSAKDKDQLMNAGITESVFENLNICAAALRHAQSLWNEEKKSREEAEQQWLDESPKAFEFRDDLLHAFRYAYRNTPALLANVAAIAEGDDIPDMIQDLNDLAVLGQNNIEPLKKIGFAEDKLGSAAELSAKMADIRALANGDKYESSETLDIRNRIYSLLKQNMDEINNCGKYLFWKDPNRIKGYRSQYMKRKNESYRNNN</sequence>
<dbReference type="EMBL" id="JAPDPJ010000020">
    <property type="protein sequence ID" value="MCW3786865.1"/>
    <property type="molecule type" value="Genomic_DNA"/>
</dbReference>
<accession>A0AAE3M566</accession>
<proteinExistence type="predicted"/>
<evidence type="ECO:0000313" key="1">
    <source>
        <dbReference type="EMBL" id="MCW3786865.1"/>
    </source>
</evidence>
<gene>
    <name evidence="1" type="ORF">OM075_10330</name>
</gene>
<organism evidence="1 2">
    <name type="scientific">Plebeiibacterium sediminum</name>
    <dbReference type="NCBI Taxonomy" id="2992112"/>
    <lineage>
        <taxon>Bacteria</taxon>
        <taxon>Pseudomonadati</taxon>
        <taxon>Bacteroidota</taxon>
        <taxon>Bacteroidia</taxon>
        <taxon>Marinilabiliales</taxon>
        <taxon>Marinilabiliaceae</taxon>
        <taxon>Plebeiibacterium</taxon>
    </lineage>
</organism>
<dbReference type="AlphaFoldDB" id="A0AAE3M566"/>
<name>A0AAE3M566_9BACT</name>
<keyword evidence="2" id="KW-1185">Reference proteome</keyword>
<reference evidence="1" key="1">
    <citation type="submission" date="2022-10" db="EMBL/GenBank/DDBJ databases">
        <authorList>
            <person name="Yu W.X."/>
        </authorList>
    </citation>
    <scope>NUCLEOTIDE SEQUENCE</scope>
    <source>
        <strain evidence="1">AAT</strain>
    </source>
</reference>
<protein>
    <submittedName>
        <fullName evidence="1">Uncharacterized protein</fullName>
    </submittedName>
</protein>
<comment type="caution">
    <text evidence="1">The sequence shown here is derived from an EMBL/GenBank/DDBJ whole genome shotgun (WGS) entry which is preliminary data.</text>
</comment>
<dbReference type="RefSeq" id="WP_301190429.1">
    <property type="nucleotide sequence ID" value="NZ_JAPDPJ010000020.1"/>
</dbReference>
<evidence type="ECO:0000313" key="2">
    <source>
        <dbReference type="Proteomes" id="UP001209229"/>
    </source>
</evidence>
<dbReference type="Proteomes" id="UP001209229">
    <property type="component" value="Unassembled WGS sequence"/>
</dbReference>